<feature type="region of interest" description="Disordered" evidence="10">
    <location>
        <begin position="1116"/>
        <end position="1208"/>
    </location>
</feature>
<name>A0A0G4GR60_9ALVE</name>
<comment type="similarity">
    <text evidence="1">Belongs to the helicase family. RecQ subfamily.</text>
</comment>
<feature type="non-terminal residue" evidence="13">
    <location>
        <position position="1"/>
    </location>
</feature>
<dbReference type="InterPro" id="IPR036388">
    <property type="entry name" value="WH-like_DNA-bd_sf"/>
</dbReference>
<comment type="catalytic activity">
    <reaction evidence="8">
        <text>Couples ATP hydrolysis with the unwinding of duplex DNA by translocating in the 3'-5' direction.</text>
        <dbReference type="EC" id="5.6.2.4"/>
    </reaction>
</comment>
<keyword evidence="2" id="KW-0547">Nucleotide-binding</keyword>
<feature type="compositionally biased region" description="Polar residues" evidence="10">
    <location>
        <begin position="1592"/>
        <end position="1602"/>
    </location>
</feature>
<feature type="region of interest" description="Disordered" evidence="10">
    <location>
        <begin position="1482"/>
        <end position="1503"/>
    </location>
</feature>
<dbReference type="EMBL" id="CDMZ01001460">
    <property type="protein sequence ID" value="CEM32967.1"/>
    <property type="molecule type" value="Genomic_DNA"/>
</dbReference>
<feature type="compositionally biased region" description="Polar residues" evidence="10">
    <location>
        <begin position="1542"/>
        <end position="1555"/>
    </location>
</feature>
<feature type="compositionally biased region" description="Basic and acidic residues" evidence="10">
    <location>
        <begin position="1061"/>
        <end position="1083"/>
    </location>
</feature>
<dbReference type="GO" id="GO:0016787">
    <property type="term" value="F:hydrolase activity"/>
    <property type="evidence" value="ECO:0007669"/>
    <property type="project" value="UniProtKB-KW"/>
</dbReference>
<dbReference type="GO" id="GO:0005524">
    <property type="term" value="F:ATP binding"/>
    <property type="evidence" value="ECO:0007669"/>
    <property type="project" value="UniProtKB-KW"/>
</dbReference>
<dbReference type="NCBIfam" id="TIGR00614">
    <property type="entry name" value="recQ_fam"/>
    <property type="match status" value="1"/>
</dbReference>
<feature type="compositionally biased region" description="Low complexity" evidence="10">
    <location>
        <begin position="1089"/>
        <end position="1104"/>
    </location>
</feature>
<evidence type="ECO:0000256" key="8">
    <source>
        <dbReference type="ARBA" id="ARBA00034617"/>
    </source>
</evidence>
<sequence>RVSSESDLSAAEGVGEGEEGSGVFRKRQHDAEASPPPTVPSRSRRAQNLHCVPPTTGGGKDRDDRGRMGEKEGRLEEGVAAVGTEEIKMSNEEFGASWGAVSALCTLASSALTLLADTRKSRGRAKGRSGATAFSSSSEGCCLEEFEGIARTAQSKVEKFAALFAPKLPDLQPPSLQVPAGMFASLSSLNGGHEKPPTSSRRQNILHPAAQTAGGHERGGEGQRQSARASAERTSELLFLESDGEEEGAGGREGKMKGSGAGEDPLWDPLASGGLESESEDDRGDFGESENERGDRKDDSAESIQSSSEEEERETGAHQMSEAMRLVNEGSRGKKDQKSKEAKNGNVGPELFPDPLEHQVNFFRSRIDSAPSPSLRILYRDTVARWFNPASFPRYDESISTLKNIFGFDGFKGVQAGAVNAVMSGRDALVVMPTGGGKSLCYQLPALLGGGLGLVVSPLLSLMKDQVRGLREKGVYAAALSSDIGTAEASSIFSDLQKDPPAVRILFVTPERICKGQRLLDVLSRVYGRGHLTVVAVDEAHCVSQWGQDFREDYAGLWRLKNLFPAAPLVALTASATPKVASDVLSMLRMSSDAVEFRASVDRPNLFIEVRRKTKRVVEEMASVILHRIRTDGEGQKGGAEGDRPPHQKSVRGHKGKPKGPPLPSGIVYCLSKKDCGRVADELHTRWKIPAKRYHAGCSPKERQTTQEAWMEGKVQVIVATVAFGLGIDKRDCRFVFHHDVPSTLDRYYQEIGRAGRDGRSARVILWYSQRDLERTKKLKCGGGGRRGRRGGRGGGSGGGGSSAEFEAIRKMESFCENREGVCRRLLLTRHFGEPDPVAGQGADAGGGVGIAQKNSGGVIDLEEKEEEEVQAGPEGPPLCDAACDVCALQAHDYLMGPAPAGDESLGGMLLSGSSSSFPMEPKDLFLEAKAVVDLVRRHKGRNPGGNANSRLTEAMLRDAARGVKSKSGEKYDLSSYPSFGKLRDFRVSADDTVRLLKALVTAQVLEEKICRDRKFSRPVLDLGPRASVLDTDDPCATFMVSLPKPPAPPPPQQSGSGDQKNSKRDPGGRKVAGREGQGRGDEGDSIEGSPDSAACSSSSSSAVIGGGHSGVVCGGNQKKRTLPPTLVGQGHLKLQKSEKGNEEARNISGWLKAKRPAGGEQGNWKGATAASASSSKPKKGKEALQVQEKGKGLATGGGKTKASRKWTNFDNSHAVSNSMEMVDCGWGKMDTDESAHAAARDLGERTDTRPVAPIWGDMPEPPPFQSIPGGALFDDDDDYTEEAPGPSGHSSSVWAQPGPWEGSGCPGSSSVSGGRGERGGGSLRSPGSFLSAQPAPPHSVPFPPPPPGCSAAPLTISSSRSEAPPDFRTYSGWTKSGGPGPGGGGGTSIPGPAAARVPIRPGTSVASSVRSACAVSALNRSSAQVAAGESLDAFSYSHSAHPAGGAGRADVSQMPLRGDDREREKGKNFGDNIRNLIIAGKPTDSSFNNVGATEQENSTWDSGAIEEIDAFCAEDAGTTEAGCFRRPAPPACEAAPPSLSHGGNSVLHSGSSRPQAVPRDGSSRPQAVPREGHPNPPLPSRAAASRDPHGSVSSSFSTQGGETEGWAPVPAEGDKERGPWTERPNGGGRGLQHHGALPSGAASSFPTPAFQRTGAQSSNPPHADRSGPASSFSSSYFAPPKTKNGKGNAGSNRALLQQLVLPTTLLKKRAAP</sequence>
<feature type="compositionally biased region" description="Basic residues" evidence="10">
    <location>
        <begin position="647"/>
        <end position="658"/>
    </location>
</feature>
<dbReference type="FunFam" id="3.40.50.300:FF:001389">
    <property type="entry name" value="ATP-dependent DNA helicase RecQ"/>
    <property type="match status" value="1"/>
</dbReference>
<dbReference type="InterPro" id="IPR027417">
    <property type="entry name" value="P-loop_NTPase"/>
</dbReference>
<feature type="compositionally biased region" description="Gly residues" evidence="10">
    <location>
        <begin position="793"/>
        <end position="802"/>
    </location>
</feature>
<dbReference type="PANTHER" id="PTHR13710:SF105">
    <property type="entry name" value="ATP-DEPENDENT DNA HELICASE Q1"/>
    <property type="match status" value="1"/>
</dbReference>
<dbReference type="Pfam" id="PF00271">
    <property type="entry name" value="Helicase_C"/>
    <property type="match status" value="1"/>
</dbReference>
<dbReference type="InterPro" id="IPR001650">
    <property type="entry name" value="Helicase_C-like"/>
</dbReference>
<feature type="compositionally biased region" description="Pro residues" evidence="10">
    <location>
        <begin position="1044"/>
        <end position="1053"/>
    </location>
</feature>
<dbReference type="GO" id="GO:0005694">
    <property type="term" value="C:chromosome"/>
    <property type="evidence" value="ECO:0007669"/>
    <property type="project" value="TreeGrafter"/>
</dbReference>
<dbReference type="SMART" id="SM00490">
    <property type="entry name" value="HELICc"/>
    <property type="match status" value="1"/>
</dbReference>
<evidence type="ECO:0000256" key="6">
    <source>
        <dbReference type="ARBA" id="ARBA00023125"/>
    </source>
</evidence>
<protein>
    <recommendedName>
        <fullName evidence="9">DNA 3'-5' helicase</fullName>
        <ecNumber evidence="9">5.6.2.4</ecNumber>
    </recommendedName>
</protein>
<dbReference type="InterPro" id="IPR011545">
    <property type="entry name" value="DEAD/DEAH_box_helicase_dom"/>
</dbReference>
<dbReference type="GO" id="GO:0043138">
    <property type="term" value="F:3'-5' DNA helicase activity"/>
    <property type="evidence" value="ECO:0007669"/>
    <property type="project" value="UniProtKB-EC"/>
</dbReference>
<accession>A0A0G4GR60</accession>
<feature type="compositionally biased region" description="Basic and acidic residues" evidence="10">
    <location>
        <begin position="1136"/>
        <end position="1146"/>
    </location>
</feature>
<keyword evidence="3" id="KW-0378">Hydrolase</keyword>
<evidence type="ECO:0000259" key="12">
    <source>
        <dbReference type="PROSITE" id="PS51194"/>
    </source>
</evidence>
<feature type="region of interest" description="Disordered" evidence="10">
    <location>
        <begin position="632"/>
        <end position="663"/>
    </location>
</feature>
<proteinExistence type="inferred from homology"/>
<feature type="compositionally biased region" description="Basic and acidic residues" evidence="10">
    <location>
        <begin position="59"/>
        <end position="75"/>
    </location>
</feature>
<evidence type="ECO:0000313" key="13">
    <source>
        <dbReference type="EMBL" id="CEM32967.1"/>
    </source>
</evidence>
<feature type="region of interest" description="Disordered" evidence="10">
    <location>
        <begin position="187"/>
        <end position="354"/>
    </location>
</feature>
<feature type="compositionally biased region" description="Pro residues" evidence="10">
    <location>
        <begin position="1335"/>
        <end position="1349"/>
    </location>
</feature>
<feature type="region of interest" description="Disordered" evidence="10">
    <location>
        <begin position="1521"/>
        <end position="1694"/>
    </location>
</feature>
<gene>
    <name evidence="13" type="ORF">Cvel_23002</name>
</gene>
<feature type="region of interest" description="Disordered" evidence="10">
    <location>
        <begin position="1"/>
        <end position="75"/>
    </location>
</feature>
<organism evidence="13">
    <name type="scientific">Chromera velia CCMP2878</name>
    <dbReference type="NCBI Taxonomy" id="1169474"/>
    <lineage>
        <taxon>Eukaryota</taxon>
        <taxon>Sar</taxon>
        <taxon>Alveolata</taxon>
        <taxon>Colpodellida</taxon>
        <taxon>Chromeraceae</taxon>
        <taxon>Chromera</taxon>
    </lineage>
</organism>
<evidence type="ECO:0000256" key="7">
    <source>
        <dbReference type="ARBA" id="ARBA00023235"/>
    </source>
</evidence>
<keyword evidence="6" id="KW-0238">DNA-binding</keyword>
<feature type="domain" description="Helicase C-terminal" evidence="12">
    <location>
        <begin position="655"/>
        <end position="810"/>
    </location>
</feature>
<feature type="compositionally biased region" description="Low complexity" evidence="10">
    <location>
        <begin position="1303"/>
        <end position="1313"/>
    </location>
</feature>
<feature type="compositionally biased region" description="Basic and acidic residues" evidence="10">
    <location>
        <begin position="632"/>
        <end position="646"/>
    </location>
</feature>
<feature type="compositionally biased region" description="Basic and acidic residues" evidence="10">
    <location>
        <begin position="331"/>
        <end position="343"/>
    </location>
</feature>
<dbReference type="Gene3D" id="1.10.10.10">
    <property type="entry name" value="Winged helix-like DNA-binding domain superfamily/Winged helix DNA-binding domain"/>
    <property type="match status" value="1"/>
</dbReference>
<dbReference type="GO" id="GO:0000724">
    <property type="term" value="P:double-strand break repair via homologous recombination"/>
    <property type="evidence" value="ECO:0007669"/>
    <property type="project" value="TreeGrafter"/>
</dbReference>
<dbReference type="GO" id="GO:0003677">
    <property type="term" value="F:DNA binding"/>
    <property type="evidence" value="ECO:0007669"/>
    <property type="project" value="UniProtKB-KW"/>
</dbReference>
<feature type="region of interest" description="Disordered" evidence="10">
    <location>
        <begin position="1037"/>
        <end position="1104"/>
    </location>
</feature>
<dbReference type="SUPFAM" id="SSF52540">
    <property type="entry name" value="P-loop containing nucleoside triphosphate hydrolases"/>
    <property type="match status" value="1"/>
</dbReference>
<dbReference type="VEuPathDB" id="CryptoDB:Cvel_23002"/>
<dbReference type="GO" id="GO:0009378">
    <property type="term" value="F:four-way junction helicase activity"/>
    <property type="evidence" value="ECO:0007669"/>
    <property type="project" value="TreeGrafter"/>
</dbReference>
<reference evidence="13" key="1">
    <citation type="submission" date="2014-11" db="EMBL/GenBank/DDBJ databases">
        <authorList>
            <person name="Otto D Thomas"/>
            <person name="Naeem Raeece"/>
        </authorList>
    </citation>
    <scope>NUCLEOTIDE SEQUENCE</scope>
</reference>
<dbReference type="PANTHER" id="PTHR13710">
    <property type="entry name" value="DNA HELICASE RECQ FAMILY MEMBER"/>
    <property type="match status" value="1"/>
</dbReference>
<feature type="region of interest" description="Disordered" evidence="10">
    <location>
        <begin position="1236"/>
        <end position="1407"/>
    </location>
</feature>
<evidence type="ECO:0000256" key="3">
    <source>
        <dbReference type="ARBA" id="ARBA00022801"/>
    </source>
</evidence>
<dbReference type="PROSITE" id="PS51192">
    <property type="entry name" value="HELICASE_ATP_BIND_1"/>
    <property type="match status" value="1"/>
</dbReference>
<evidence type="ECO:0000256" key="10">
    <source>
        <dbReference type="SAM" id="MobiDB-lite"/>
    </source>
</evidence>
<feature type="compositionally biased region" description="Basic and acidic residues" evidence="10">
    <location>
        <begin position="1236"/>
        <end position="1249"/>
    </location>
</feature>
<feature type="compositionally biased region" description="Gly residues" evidence="10">
    <location>
        <begin position="1376"/>
        <end position="1389"/>
    </location>
</feature>
<feature type="compositionally biased region" description="Low complexity" evidence="10">
    <location>
        <begin position="1166"/>
        <end position="1176"/>
    </location>
</feature>
<dbReference type="PROSITE" id="PS51194">
    <property type="entry name" value="HELICASE_CTER"/>
    <property type="match status" value="1"/>
</dbReference>
<dbReference type="InterPro" id="IPR004589">
    <property type="entry name" value="DNA_helicase_ATP-dep_RecQ"/>
</dbReference>
<keyword evidence="4" id="KW-0347">Helicase</keyword>
<feature type="compositionally biased region" description="Basic and acidic residues" evidence="10">
    <location>
        <begin position="284"/>
        <end position="300"/>
    </location>
</feature>
<evidence type="ECO:0000256" key="5">
    <source>
        <dbReference type="ARBA" id="ARBA00022840"/>
    </source>
</evidence>
<evidence type="ECO:0000256" key="9">
    <source>
        <dbReference type="ARBA" id="ARBA00034808"/>
    </source>
</evidence>
<evidence type="ECO:0000256" key="1">
    <source>
        <dbReference type="ARBA" id="ARBA00005446"/>
    </source>
</evidence>
<feature type="domain" description="Helicase ATP-binding" evidence="11">
    <location>
        <begin position="419"/>
        <end position="594"/>
    </location>
</feature>
<dbReference type="EC" id="5.6.2.4" evidence="9"/>
<dbReference type="Pfam" id="PF00270">
    <property type="entry name" value="DEAD"/>
    <property type="match status" value="1"/>
</dbReference>
<feature type="compositionally biased region" description="Polar residues" evidence="10">
    <location>
        <begin position="1484"/>
        <end position="1502"/>
    </location>
</feature>
<dbReference type="CDD" id="cd17920">
    <property type="entry name" value="DEXHc_RecQ"/>
    <property type="match status" value="1"/>
</dbReference>
<keyword evidence="7" id="KW-0413">Isomerase</keyword>
<dbReference type="GO" id="GO:0005737">
    <property type="term" value="C:cytoplasm"/>
    <property type="evidence" value="ECO:0007669"/>
    <property type="project" value="TreeGrafter"/>
</dbReference>
<dbReference type="SMART" id="SM00487">
    <property type="entry name" value="DEXDc"/>
    <property type="match status" value="1"/>
</dbReference>
<evidence type="ECO:0000256" key="4">
    <source>
        <dbReference type="ARBA" id="ARBA00022806"/>
    </source>
</evidence>
<dbReference type="InterPro" id="IPR014001">
    <property type="entry name" value="Helicase_ATP-bd"/>
</dbReference>
<feature type="region of interest" description="Disordered" evidence="10">
    <location>
        <begin position="779"/>
        <end position="804"/>
    </location>
</feature>
<keyword evidence="5" id="KW-0067">ATP-binding</keyword>
<evidence type="ECO:0000256" key="2">
    <source>
        <dbReference type="ARBA" id="ARBA00022741"/>
    </source>
</evidence>
<feature type="compositionally biased region" description="Low complexity" evidence="10">
    <location>
        <begin position="1667"/>
        <end position="1681"/>
    </location>
</feature>
<dbReference type="Gene3D" id="3.40.50.300">
    <property type="entry name" value="P-loop containing nucleotide triphosphate hydrolases"/>
    <property type="match status" value="2"/>
</dbReference>
<evidence type="ECO:0000259" key="11">
    <source>
        <dbReference type="PROSITE" id="PS51192"/>
    </source>
</evidence>